<evidence type="ECO:0000313" key="2">
    <source>
        <dbReference type="EMBL" id="MDQ1025716.1"/>
    </source>
</evidence>
<dbReference type="SUPFAM" id="SSF46689">
    <property type="entry name" value="Homeodomain-like"/>
    <property type="match status" value="2"/>
</dbReference>
<dbReference type="Gene3D" id="3.30.420.10">
    <property type="entry name" value="Ribonuclease H-like superfamily/Ribonuclease H"/>
    <property type="match status" value="1"/>
</dbReference>
<accession>A0ABU0SQF6</accession>
<dbReference type="SUPFAM" id="SSF53098">
    <property type="entry name" value="Ribonuclease H-like"/>
    <property type="match status" value="1"/>
</dbReference>
<proteinExistence type="predicted"/>
<dbReference type="InterPro" id="IPR047655">
    <property type="entry name" value="Transpos_IS630-like"/>
</dbReference>
<dbReference type="InterPro" id="IPR012337">
    <property type="entry name" value="RNaseH-like_sf"/>
</dbReference>
<keyword evidence="3" id="KW-1185">Reference proteome</keyword>
<dbReference type="Pfam" id="PF13384">
    <property type="entry name" value="HTH_23"/>
    <property type="match status" value="1"/>
</dbReference>
<dbReference type="NCBIfam" id="NF033545">
    <property type="entry name" value="transpos_IS630"/>
    <property type="match status" value="1"/>
</dbReference>
<sequence length="455" mass="51180">MVSYYPVGMSHSGPSAVAITLSETERAELVRRTELPHRRSAEKARIILACADGMSNAGVARLVGVQAKTVGKWRRAFAAERMAGLEDAGWIGRPKADLILDDAERRQLQQWARQAKTAQFLALRAKIVLRCAEGGTNQQAAADLGIDRSTVDRWRARFIAKRLEGLQDEPRSGRPPSILLDQVEEVVVATLESVPGQDTHWSRASMAQRTGLSKSTIGRIWKRFDLKPHLQDSFKLSTDPQFVAKVVDVVGLYHHPPEKAVVLCVDEKSQIQALDRSQPVLPMMPGMPERRTHDYLRHGITSLFAAFNIADGTVISALHRRHRAIEFKKFLVTIDKAVPAGLDVHLVCDNYATHNTADIRTWLGRHPRFHVHFTPTGSSWMNQVERWFGLLTDKLIRRSVHTSVKALEDDITAWIDTWNQNPRPFTWTKTADEILNFLADYLTKVGTTGQKTEQN</sequence>
<dbReference type="InterPro" id="IPR009057">
    <property type="entry name" value="Homeodomain-like_sf"/>
</dbReference>
<gene>
    <name evidence="2" type="ORF">QF035_003298</name>
</gene>
<organism evidence="2 3">
    <name type="scientific">Streptomyces umbrinus</name>
    <dbReference type="NCBI Taxonomy" id="67370"/>
    <lineage>
        <taxon>Bacteria</taxon>
        <taxon>Bacillati</taxon>
        <taxon>Actinomycetota</taxon>
        <taxon>Actinomycetes</taxon>
        <taxon>Kitasatosporales</taxon>
        <taxon>Streptomycetaceae</taxon>
        <taxon>Streptomyces</taxon>
        <taxon>Streptomyces phaeochromogenes group</taxon>
    </lineage>
</organism>
<dbReference type="InterPro" id="IPR036397">
    <property type="entry name" value="RNaseH_sf"/>
</dbReference>
<reference evidence="2 3" key="1">
    <citation type="submission" date="2023-07" db="EMBL/GenBank/DDBJ databases">
        <title>Comparative genomics of wheat-associated soil bacteria to identify genetic determinants of phenazine resistance.</title>
        <authorList>
            <person name="Mouncey N."/>
        </authorList>
    </citation>
    <scope>NUCLEOTIDE SEQUENCE [LARGE SCALE GENOMIC DNA]</scope>
    <source>
        <strain evidence="2 3">V2I4</strain>
    </source>
</reference>
<dbReference type="PANTHER" id="PTHR30347">
    <property type="entry name" value="POTASSIUM CHANNEL RELATED"/>
    <property type="match status" value="1"/>
</dbReference>
<dbReference type="Proteomes" id="UP001230328">
    <property type="component" value="Unassembled WGS sequence"/>
</dbReference>
<protein>
    <submittedName>
        <fullName evidence="2">Transposase/transcriptional regulator with XRE-family HTH domain</fullName>
    </submittedName>
</protein>
<comment type="caution">
    <text evidence="2">The sequence shown here is derived from an EMBL/GenBank/DDBJ whole genome shotgun (WGS) entry which is preliminary data.</text>
</comment>
<feature type="domain" description="Tc1-like transposase DDE" evidence="1">
    <location>
        <begin position="262"/>
        <end position="407"/>
    </location>
</feature>
<dbReference type="InterPro" id="IPR038717">
    <property type="entry name" value="Tc1-like_DDE_dom"/>
</dbReference>
<evidence type="ECO:0000259" key="1">
    <source>
        <dbReference type="Pfam" id="PF13358"/>
    </source>
</evidence>
<dbReference type="PANTHER" id="PTHR30347:SF1">
    <property type="entry name" value="MECHANOSENSITIVE CHANNEL MSCK"/>
    <property type="match status" value="1"/>
</dbReference>
<evidence type="ECO:0000313" key="3">
    <source>
        <dbReference type="Proteomes" id="UP001230328"/>
    </source>
</evidence>
<dbReference type="EMBL" id="JAUSZI010000002">
    <property type="protein sequence ID" value="MDQ1025716.1"/>
    <property type="molecule type" value="Genomic_DNA"/>
</dbReference>
<dbReference type="Pfam" id="PF13551">
    <property type="entry name" value="HTH_29"/>
    <property type="match status" value="1"/>
</dbReference>
<dbReference type="Pfam" id="PF13358">
    <property type="entry name" value="DDE_3"/>
    <property type="match status" value="1"/>
</dbReference>
<dbReference type="InterPro" id="IPR052702">
    <property type="entry name" value="MscS-like_channel"/>
</dbReference>
<name>A0ABU0SQF6_9ACTN</name>